<dbReference type="Pfam" id="PF00106">
    <property type="entry name" value="adh_short"/>
    <property type="match status" value="1"/>
</dbReference>
<dbReference type="PROSITE" id="PS00061">
    <property type="entry name" value="ADH_SHORT"/>
    <property type="match status" value="1"/>
</dbReference>
<gene>
    <name evidence="5" type="ORF">PILCRDRAFT_828713</name>
</gene>
<dbReference type="PANTHER" id="PTHR43976">
    <property type="entry name" value="SHORT CHAIN DEHYDROGENASE"/>
    <property type="match status" value="1"/>
</dbReference>
<name>A0A0C3EMS1_PILCF</name>
<dbReference type="STRING" id="765440.A0A0C3EMS1"/>
<dbReference type="EMBL" id="KN833071">
    <property type="protein sequence ID" value="KIM73895.1"/>
    <property type="molecule type" value="Genomic_DNA"/>
</dbReference>
<dbReference type="Proteomes" id="UP000054166">
    <property type="component" value="Unassembled WGS sequence"/>
</dbReference>
<keyword evidence="2" id="KW-0521">NADP</keyword>
<dbReference type="FunCoup" id="A0A0C3EMS1">
    <property type="interactions" value="296"/>
</dbReference>
<proteinExistence type="inferred from homology"/>
<reference evidence="5 6" key="1">
    <citation type="submission" date="2014-04" db="EMBL/GenBank/DDBJ databases">
        <authorList>
            <consortium name="DOE Joint Genome Institute"/>
            <person name="Kuo A."/>
            <person name="Tarkka M."/>
            <person name="Buscot F."/>
            <person name="Kohler A."/>
            <person name="Nagy L.G."/>
            <person name="Floudas D."/>
            <person name="Copeland A."/>
            <person name="Barry K.W."/>
            <person name="Cichocki N."/>
            <person name="Veneault-Fourrey C."/>
            <person name="LaButti K."/>
            <person name="Lindquist E.A."/>
            <person name="Lipzen A."/>
            <person name="Lundell T."/>
            <person name="Morin E."/>
            <person name="Murat C."/>
            <person name="Sun H."/>
            <person name="Tunlid A."/>
            <person name="Henrissat B."/>
            <person name="Grigoriev I.V."/>
            <person name="Hibbett D.S."/>
            <person name="Martin F."/>
            <person name="Nordberg H.P."/>
            <person name="Cantor M.N."/>
            <person name="Hua S.X."/>
        </authorList>
    </citation>
    <scope>NUCLEOTIDE SEQUENCE [LARGE SCALE GENOMIC DNA]</scope>
    <source>
        <strain evidence="5 6">F 1598</strain>
    </source>
</reference>
<evidence type="ECO:0000256" key="2">
    <source>
        <dbReference type="ARBA" id="ARBA00022857"/>
    </source>
</evidence>
<dbReference type="OrthoDB" id="1274115at2759"/>
<dbReference type="InterPro" id="IPR020904">
    <property type="entry name" value="Sc_DH/Rdtase_CS"/>
</dbReference>
<keyword evidence="6" id="KW-1185">Reference proteome</keyword>
<dbReference type="GO" id="GO:0016491">
    <property type="term" value="F:oxidoreductase activity"/>
    <property type="evidence" value="ECO:0007669"/>
    <property type="project" value="UniProtKB-KW"/>
</dbReference>
<evidence type="ECO:0008006" key="7">
    <source>
        <dbReference type="Google" id="ProtNLM"/>
    </source>
</evidence>
<dbReference type="InterPro" id="IPR036291">
    <property type="entry name" value="NAD(P)-bd_dom_sf"/>
</dbReference>
<evidence type="ECO:0000256" key="1">
    <source>
        <dbReference type="ARBA" id="ARBA00006484"/>
    </source>
</evidence>
<dbReference type="PRINTS" id="PR00080">
    <property type="entry name" value="SDRFAMILY"/>
</dbReference>
<dbReference type="SUPFAM" id="SSF51735">
    <property type="entry name" value="NAD(P)-binding Rossmann-fold domains"/>
    <property type="match status" value="1"/>
</dbReference>
<dbReference type="InParanoid" id="A0A0C3EMS1"/>
<dbReference type="InterPro" id="IPR051911">
    <property type="entry name" value="SDR_oxidoreductase"/>
</dbReference>
<organism evidence="5 6">
    <name type="scientific">Piloderma croceum (strain F 1598)</name>
    <dbReference type="NCBI Taxonomy" id="765440"/>
    <lineage>
        <taxon>Eukaryota</taxon>
        <taxon>Fungi</taxon>
        <taxon>Dikarya</taxon>
        <taxon>Basidiomycota</taxon>
        <taxon>Agaricomycotina</taxon>
        <taxon>Agaricomycetes</taxon>
        <taxon>Agaricomycetidae</taxon>
        <taxon>Atheliales</taxon>
        <taxon>Atheliaceae</taxon>
        <taxon>Piloderma</taxon>
    </lineage>
</organism>
<dbReference type="AlphaFoldDB" id="A0A0C3EMS1"/>
<sequence length="304" mass="32978">MSSPNPQSRVWLVTGTSSGLGRSLVKEVLAAGERVVATTRRASGLASLTAAHSPEFLLVLELDILSNDHIKAAFQQIKSHFGRVDVVVNNAGYALKGEVEAVSDELAMMQMDVNFWGPVRISREAVRFFREENPANVGGHILNISSAGGFNANPSMAYYNASKFALEGFSEALSKEIPPEWNIRVTIIEPGGFRTDWQQGNMNTIPPHPAYAGPDTPSSKYRPLHNLVFIGDPNKAAKAMIEISKAKDPPMRLQLGPDALHVVRFKCATVLKDAKEWEALSQSTVADDADPSFLAKLGPVTIGK</sequence>
<evidence type="ECO:0000256" key="4">
    <source>
        <dbReference type="RuleBase" id="RU000363"/>
    </source>
</evidence>
<accession>A0A0C3EMS1</accession>
<reference evidence="6" key="2">
    <citation type="submission" date="2015-01" db="EMBL/GenBank/DDBJ databases">
        <title>Evolutionary Origins and Diversification of the Mycorrhizal Mutualists.</title>
        <authorList>
            <consortium name="DOE Joint Genome Institute"/>
            <consortium name="Mycorrhizal Genomics Consortium"/>
            <person name="Kohler A."/>
            <person name="Kuo A."/>
            <person name="Nagy L.G."/>
            <person name="Floudas D."/>
            <person name="Copeland A."/>
            <person name="Barry K.W."/>
            <person name="Cichocki N."/>
            <person name="Veneault-Fourrey C."/>
            <person name="LaButti K."/>
            <person name="Lindquist E.A."/>
            <person name="Lipzen A."/>
            <person name="Lundell T."/>
            <person name="Morin E."/>
            <person name="Murat C."/>
            <person name="Riley R."/>
            <person name="Ohm R."/>
            <person name="Sun H."/>
            <person name="Tunlid A."/>
            <person name="Henrissat B."/>
            <person name="Grigoriev I.V."/>
            <person name="Hibbett D.S."/>
            <person name="Martin F."/>
        </authorList>
    </citation>
    <scope>NUCLEOTIDE SEQUENCE [LARGE SCALE GENOMIC DNA]</scope>
    <source>
        <strain evidence="6">F 1598</strain>
    </source>
</reference>
<protein>
    <recommendedName>
        <fullName evidence="7">NAD(P)-binding protein</fullName>
    </recommendedName>
</protein>
<dbReference type="PRINTS" id="PR00081">
    <property type="entry name" value="GDHRDH"/>
</dbReference>
<comment type="similarity">
    <text evidence="1 4">Belongs to the short-chain dehydrogenases/reductases (SDR) family.</text>
</comment>
<keyword evidence="3" id="KW-0560">Oxidoreductase</keyword>
<dbReference type="CDD" id="cd05374">
    <property type="entry name" value="17beta-HSD-like_SDR_c"/>
    <property type="match status" value="1"/>
</dbReference>
<dbReference type="PANTHER" id="PTHR43976:SF16">
    <property type="entry name" value="SHORT-CHAIN DEHYDROGENASE_REDUCTASE FAMILY PROTEIN"/>
    <property type="match status" value="1"/>
</dbReference>
<dbReference type="HOGENOM" id="CLU_010194_2_9_1"/>
<dbReference type="Gene3D" id="3.40.50.720">
    <property type="entry name" value="NAD(P)-binding Rossmann-like Domain"/>
    <property type="match status" value="1"/>
</dbReference>
<evidence type="ECO:0000313" key="5">
    <source>
        <dbReference type="EMBL" id="KIM73895.1"/>
    </source>
</evidence>
<evidence type="ECO:0000256" key="3">
    <source>
        <dbReference type="ARBA" id="ARBA00023002"/>
    </source>
</evidence>
<dbReference type="InterPro" id="IPR002347">
    <property type="entry name" value="SDR_fam"/>
</dbReference>
<evidence type="ECO:0000313" key="6">
    <source>
        <dbReference type="Proteomes" id="UP000054166"/>
    </source>
</evidence>